<protein>
    <submittedName>
        <fullName evidence="5">PPR repeat-containing protein</fullName>
    </submittedName>
</protein>
<evidence type="ECO:0000259" key="4">
    <source>
        <dbReference type="Pfam" id="PF17177"/>
    </source>
</evidence>
<dbReference type="Pfam" id="PF13812">
    <property type="entry name" value="PPR_3"/>
    <property type="match status" value="1"/>
</dbReference>
<dbReference type="GeneID" id="14926067"/>
<keyword evidence="6" id="KW-1185">Reference proteome</keyword>
<dbReference type="Pfam" id="PF17177">
    <property type="entry name" value="PPR_long"/>
    <property type="match status" value="2"/>
</dbReference>
<dbReference type="VEuPathDB" id="AmoebaDB:ACA1_110400"/>
<dbReference type="KEGG" id="acan:ACA1_110400"/>
<dbReference type="RefSeq" id="XP_004357181.1">
    <property type="nucleotide sequence ID" value="XM_004357125.1"/>
</dbReference>
<dbReference type="STRING" id="1257118.L8HKX2"/>
<dbReference type="GO" id="GO:0003729">
    <property type="term" value="F:mRNA binding"/>
    <property type="evidence" value="ECO:0007669"/>
    <property type="project" value="TreeGrafter"/>
</dbReference>
<dbReference type="Gene3D" id="1.25.40.10">
    <property type="entry name" value="Tetratricopeptide repeat domain"/>
    <property type="match status" value="3"/>
</dbReference>
<sequence length="715" mass="79288">MAAAAGASGGVRHAQRDVQKVMQDVQQHRTQKQQAALDYLNRMLKAHTLCPFRSSPALWRDLRWWLVNNKPIGGQQLGDLIELVGESREESLLKRISPDILQLFPRLTCKTQSHFLQVFRKMSDYPSFTDLGKQLLNFMTDRGVRANAMCYTSLIKICTTSSDLDSALAMWELMKQRQVRPDAHVFASLLAACASQCNVEKAEELLKEMEQFEVEPNVYVYSALIDVYAKTTNISRAFATLDAMMQKDVRPNVWTFSTLINACARVQDLPSVFAIMRIMEQCEVRPNAHTYTTILDACLDQPQFYIRHRMISSSSSSSSVREGEAGEVHNLALLTAVLGLAATQADLDVATSVMAIMKQNGWEPNERTYTSLLRVYSQAGKVDLAYETLLAMPKRGVTPNVIHLNVVLGACVKTRDQQKIIALAELIGRLDSPDLATYTSFIIDNGFQPDMLVYQALLAVSWSKDDPGEMVEIFEDMKARGIEPDESICDTALAEVAQHVSSLPQDLHRPWKRILKWSLLDATCVHLLRAIASDEGARAAAEFISDLDDHHDLRPREASAATLLWLCALSHDRDGAQLVARAMAAGNGLDSHSVLSAFVGAMCQRGQPEAVLEVLEVLEEHAGAQAARPDLERLFGAAVSKGHLPTATRAFAALEALGTEEVPAADLARWRVALRSVEDEERLRAELAAEPHTHTPSRKYALFKSSLSDPLPPYP</sequence>
<feature type="repeat" description="PPR" evidence="2">
    <location>
        <begin position="147"/>
        <end position="181"/>
    </location>
</feature>
<dbReference type="AlphaFoldDB" id="L8HKX2"/>
<feature type="domain" description="PROP1-like PPR" evidence="4">
    <location>
        <begin position="130"/>
        <end position="246"/>
    </location>
</feature>
<proteinExistence type="predicted"/>
<dbReference type="InterPro" id="IPR011990">
    <property type="entry name" value="TPR-like_helical_dom_sf"/>
</dbReference>
<evidence type="ECO:0000256" key="1">
    <source>
        <dbReference type="ARBA" id="ARBA00022737"/>
    </source>
</evidence>
<feature type="region of interest" description="Disordered" evidence="3">
    <location>
        <begin position="689"/>
        <end position="715"/>
    </location>
</feature>
<dbReference type="EMBL" id="KB007806">
    <property type="protein sequence ID" value="ELR25026.1"/>
    <property type="molecule type" value="Genomic_DNA"/>
</dbReference>
<keyword evidence="1" id="KW-0677">Repeat</keyword>
<dbReference type="InterPro" id="IPR051240">
    <property type="entry name" value="Mito_RNA-Proc/Resp"/>
</dbReference>
<dbReference type="PANTHER" id="PTHR47933">
    <property type="entry name" value="PENTATRICOPEPTIDE REPEAT-CONTAINING PROTEIN 1, MITOCHONDRIAL"/>
    <property type="match status" value="1"/>
</dbReference>
<feature type="repeat" description="PPR" evidence="2">
    <location>
        <begin position="217"/>
        <end position="251"/>
    </location>
</feature>
<accession>L8HKX2</accession>
<name>L8HKX2_ACACF</name>
<feature type="domain" description="PROP1-like PPR" evidence="4">
    <location>
        <begin position="257"/>
        <end position="422"/>
    </location>
</feature>
<feature type="repeat" description="PPR" evidence="2">
    <location>
        <begin position="450"/>
        <end position="484"/>
    </location>
</feature>
<feature type="repeat" description="PPR" evidence="2">
    <location>
        <begin position="365"/>
        <end position="399"/>
    </location>
</feature>
<reference evidence="5 6" key="1">
    <citation type="journal article" date="2013" name="Genome Biol.">
        <title>Genome of Acanthamoeba castellanii highlights extensive lateral gene transfer and early evolution of tyrosine kinase signaling.</title>
        <authorList>
            <person name="Clarke M."/>
            <person name="Lohan A.J."/>
            <person name="Liu B."/>
            <person name="Lagkouvardos I."/>
            <person name="Roy S."/>
            <person name="Zafar N."/>
            <person name="Bertelli C."/>
            <person name="Schilde C."/>
            <person name="Kianianmomeni A."/>
            <person name="Burglin T.R."/>
            <person name="Frech C."/>
            <person name="Turcotte B."/>
            <person name="Kopec K.O."/>
            <person name="Synnott J.M."/>
            <person name="Choo C."/>
            <person name="Paponov I."/>
            <person name="Finkler A."/>
            <person name="Soon Heng Tan C."/>
            <person name="Hutchins A.P."/>
            <person name="Weinmeier T."/>
            <person name="Rattei T."/>
            <person name="Chu J.S."/>
            <person name="Gimenez G."/>
            <person name="Irimia M."/>
            <person name="Rigden D.J."/>
            <person name="Fitzpatrick D.A."/>
            <person name="Lorenzo-Morales J."/>
            <person name="Bateman A."/>
            <person name="Chiu C.H."/>
            <person name="Tang P."/>
            <person name="Hegemann P."/>
            <person name="Fromm H."/>
            <person name="Raoult D."/>
            <person name="Greub G."/>
            <person name="Miranda-Saavedra D."/>
            <person name="Chen N."/>
            <person name="Nash P."/>
            <person name="Ginger M.L."/>
            <person name="Horn M."/>
            <person name="Schaap P."/>
            <person name="Caler L."/>
            <person name="Loftus B."/>
        </authorList>
    </citation>
    <scope>NUCLEOTIDE SEQUENCE [LARGE SCALE GENOMIC DNA]</scope>
    <source>
        <strain evidence="5 6">Neff</strain>
    </source>
</reference>
<organism evidence="5 6">
    <name type="scientific">Acanthamoeba castellanii (strain ATCC 30010 / Neff)</name>
    <dbReference type="NCBI Taxonomy" id="1257118"/>
    <lineage>
        <taxon>Eukaryota</taxon>
        <taxon>Amoebozoa</taxon>
        <taxon>Discosea</taxon>
        <taxon>Longamoebia</taxon>
        <taxon>Centramoebida</taxon>
        <taxon>Acanthamoebidae</taxon>
        <taxon>Acanthamoeba</taxon>
    </lineage>
</organism>
<dbReference type="Proteomes" id="UP000011083">
    <property type="component" value="Unassembled WGS sequence"/>
</dbReference>
<evidence type="ECO:0000313" key="6">
    <source>
        <dbReference type="Proteomes" id="UP000011083"/>
    </source>
</evidence>
<feature type="repeat" description="PPR" evidence="2">
    <location>
        <begin position="252"/>
        <end position="286"/>
    </location>
</feature>
<feature type="repeat" description="PPR" evidence="2">
    <location>
        <begin position="182"/>
        <end position="216"/>
    </location>
</feature>
<dbReference type="OrthoDB" id="822380at2759"/>
<dbReference type="InterPro" id="IPR002885">
    <property type="entry name" value="PPR_rpt"/>
</dbReference>
<gene>
    <name evidence="5" type="ORF">ACA1_110400</name>
</gene>
<evidence type="ECO:0000313" key="5">
    <source>
        <dbReference type="EMBL" id="ELR25026.1"/>
    </source>
</evidence>
<dbReference type="PANTHER" id="PTHR47933:SF11">
    <property type="entry name" value="PENTATRICOPEPTIDE REPEAT-CONTAINING PROTEIN 2"/>
    <property type="match status" value="1"/>
</dbReference>
<evidence type="ECO:0000256" key="3">
    <source>
        <dbReference type="SAM" id="MobiDB-lite"/>
    </source>
</evidence>
<dbReference type="InterPro" id="IPR033443">
    <property type="entry name" value="PROP1-like_PPR_dom"/>
</dbReference>
<dbReference type="NCBIfam" id="TIGR00756">
    <property type="entry name" value="PPR"/>
    <property type="match status" value="4"/>
</dbReference>
<evidence type="ECO:0000256" key="2">
    <source>
        <dbReference type="PROSITE-ProRule" id="PRU00708"/>
    </source>
</evidence>
<dbReference type="PROSITE" id="PS51375">
    <property type="entry name" value="PPR"/>
    <property type="match status" value="6"/>
</dbReference>